<evidence type="ECO:0000256" key="1">
    <source>
        <dbReference type="SAM" id="MobiDB-lite"/>
    </source>
</evidence>
<evidence type="ECO:0000313" key="2">
    <source>
        <dbReference type="EMBL" id="CAH2244812.1"/>
    </source>
</evidence>
<feature type="region of interest" description="Disordered" evidence="1">
    <location>
        <begin position="54"/>
        <end position="87"/>
    </location>
</feature>
<dbReference type="Proteomes" id="UP000838756">
    <property type="component" value="Unassembled WGS sequence"/>
</dbReference>
<proteinExistence type="predicted"/>
<organism evidence="2 3">
    <name type="scientific">Pararge aegeria aegeria</name>
    <dbReference type="NCBI Taxonomy" id="348720"/>
    <lineage>
        <taxon>Eukaryota</taxon>
        <taxon>Metazoa</taxon>
        <taxon>Ecdysozoa</taxon>
        <taxon>Arthropoda</taxon>
        <taxon>Hexapoda</taxon>
        <taxon>Insecta</taxon>
        <taxon>Pterygota</taxon>
        <taxon>Neoptera</taxon>
        <taxon>Endopterygota</taxon>
        <taxon>Lepidoptera</taxon>
        <taxon>Glossata</taxon>
        <taxon>Ditrysia</taxon>
        <taxon>Papilionoidea</taxon>
        <taxon>Nymphalidae</taxon>
        <taxon>Satyrinae</taxon>
        <taxon>Satyrini</taxon>
        <taxon>Parargina</taxon>
        <taxon>Pararge</taxon>
    </lineage>
</organism>
<gene>
    <name evidence="2" type="primary">jg5162</name>
    <name evidence="2" type="ORF">PAEG_LOCUS20721</name>
</gene>
<dbReference type="EMBL" id="CAKXAJ010025862">
    <property type="protein sequence ID" value="CAH2244812.1"/>
    <property type="molecule type" value="Genomic_DNA"/>
</dbReference>
<comment type="caution">
    <text evidence="2">The sequence shown here is derived from an EMBL/GenBank/DDBJ whole genome shotgun (WGS) entry which is preliminary data.</text>
</comment>
<accession>A0A8S4S4C7</accession>
<name>A0A8S4S4C7_9NEOP</name>
<sequence length="87" mass="9841">MFSFTVEASDILIAQNVHNKENEQVGHLMLSEHRHPYTSAAPEEVLRNLFTRPLNNLDSKGNASDDEDVRDKKDKKVGSMQTTLQDS</sequence>
<evidence type="ECO:0000313" key="3">
    <source>
        <dbReference type="Proteomes" id="UP000838756"/>
    </source>
</evidence>
<dbReference type="AlphaFoldDB" id="A0A8S4S4C7"/>
<reference evidence="2" key="1">
    <citation type="submission" date="2022-03" db="EMBL/GenBank/DDBJ databases">
        <authorList>
            <person name="Lindestad O."/>
        </authorList>
    </citation>
    <scope>NUCLEOTIDE SEQUENCE</scope>
</reference>
<protein>
    <submittedName>
        <fullName evidence="2">Jg5162 protein</fullName>
    </submittedName>
</protein>
<keyword evidence="3" id="KW-1185">Reference proteome</keyword>